<feature type="region of interest" description="Disordered" evidence="1">
    <location>
        <begin position="39"/>
        <end position="63"/>
    </location>
</feature>
<evidence type="ECO:0000256" key="1">
    <source>
        <dbReference type="SAM" id="MobiDB-lite"/>
    </source>
</evidence>
<reference evidence="2" key="2">
    <citation type="submission" date="2022-01" db="EMBL/GenBank/DDBJ databases">
        <authorList>
            <person name="Yamashiro T."/>
            <person name="Shiraishi A."/>
            <person name="Satake H."/>
            <person name="Nakayama K."/>
        </authorList>
    </citation>
    <scope>NUCLEOTIDE SEQUENCE</scope>
</reference>
<organism evidence="2 3">
    <name type="scientific">Tanacetum coccineum</name>
    <dbReference type="NCBI Taxonomy" id="301880"/>
    <lineage>
        <taxon>Eukaryota</taxon>
        <taxon>Viridiplantae</taxon>
        <taxon>Streptophyta</taxon>
        <taxon>Embryophyta</taxon>
        <taxon>Tracheophyta</taxon>
        <taxon>Spermatophyta</taxon>
        <taxon>Magnoliopsida</taxon>
        <taxon>eudicotyledons</taxon>
        <taxon>Gunneridae</taxon>
        <taxon>Pentapetalae</taxon>
        <taxon>asterids</taxon>
        <taxon>campanulids</taxon>
        <taxon>Asterales</taxon>
        <taxon>Asteraceae</taxon>
        <taxon>Asteroideae</taxon>
        <taxon>Anthemideae</taxon>
        <taxon>Anthemidinae</taxon>
        <taxon>Tanacetum</taxon>
    </lineage>
</organism>
<protein>
    <submittedName>
        <fullName evidence="2">Uncharacterized protein</fullName>
    </submittedName>
</protein>
<name>A0ABQ5J4I3_9ASTR</name>
<evidence type="ECO:0000313" key="2">
    <source>
        <dbReference type="EMBL" id="GJU07437.1"/>
    </source>
</evidence>
<feature type="compositionally biased region" description="Polar residues" evidence="1">
    <location>
        <begin position="40"/>
        <end position="63"/>
    </location>
</feature>
<accession>A0ABQ5J4I3</accession>
<proteinExistence type="predicted"/>
<keyword evidence="3" id="KW-1185">Reference proteome</keyword>
<sequence length="181" mass="20708">MTTTKQGMSFAEVEQIIAQRVANAIETIAIYETKTRMARESTNQIKHPNGRSENGQPLQSTLTSLDKDSEVAQRATYFWFRIHVRFSKGQAACSAELLFTKWTSLSLIKYYKERPLTSEMKQRKWLPTEPQMIIKRVSTGSTRVALGITSKARRRIMIGSLHTRGLIMDSLSTYQRVEGKF</sequence>
<dbReference type="Proteomes" id="UP001151760">
    <property type="component" value="Unassembled WGS sequence"/>
</dbReference>
<dbReference type="EMBL" id="BQNB010021539">
    <property type="protein sequence ID" value="GJU07437.1"/>
    <property type="molecule type" value="Genomic_DNA"/>
</dbReference>
<reference evidence="2" key="1">
    <citation type="journal article" date="2022" name="Int. J. Mol. Sci.">
        <title>Draft Genome of Tanacetum Coccineum: Genomic Comparison of Closely Related Tanacetum-Family Plants.</title>
        <authorList>
            <person name="Yamashiro T."/>
            <person name="Shiraishi A."/>
            <person name="Nakayama K."/>
            <person name="Satake H."/>
        </authorList>
    </citation>
    <scope>NUCLEOTIDE SEQUENCE</scope>
</reference>
<comment type="caution">
    <text evidence="2">The sequence shown here is derived from an EMBL/GenBank/DDBJ whole genome shotgun (WGS) entry which is preliminary data.</text>
</comment>
<gene>
    <name evidence="2" type="ORF">Tco_1123867</name>
</gene>
<evidence type="ECO:0000313" key="3">
    <source>
        <dbReference type="Proteomes" id="UP001151760"/>
    </source>
</evidence>